<organism evidence="2 3">
    <name type="scientific">Marinobacter salarius</name>
    <dbReference type="NCBI Taxonomy" id="1420917"/>
    <lineage>
        <taxon>Bacteria</taxon>
        <taxon>Pseudomonadati</taxon>
        <taxon>Pseudomonadota</taxon>
        <taxon>Gammaproteobacteria</taxon>
        <taxon>Pseudomonadales</taxon>
        <taxon>Marinobacteraceae</taxon>
        <taxon>Marinobacter</taxon>
    </lineage>
</organism>
<feature type="region of interest" description="Disordered" evidence="1">
    <location>
        <begin position="1"/>
        <end position="24"/>
    </location>
</feature>
<evidence type="ECO:0000256" key="1">
    <source>
        <dbReference type="SAM" id="MobiDB-lite"/>
    </source>
</evidence>
<reference evidence="2 3" key="1">
    <citation type="submission" date="2017-04" db="EMBL/GenBank/DDBJ databases">
        <title>Genome Sequence of Marinobacter salarius strain SMR5 Isolated from a culture of the Diatom Skeletonema marinoi.</title>
        <authorList>
            <person name="Topel M."/>
            <person name="Pinder M.I.M."/>
            <person name="Johansson O.N."/>
            <person name="Kourtchenko O."/>
            <person name="Godhe A."/>
            <person name="Clarke A.K."/>
        </authorList>
    </citation>
    <scope>NUCLEOTIDE SEQUENCE [LARGE SCALE GENOMIC DNA]</scope>
    <source>
        <strain evidence="2 3">SMR5</strain>
        <plasmid evidence="3">Plasmid psmr5</plasmid>
    </source>
</reference>
<dbReference type="GeneID" id="77258095"/>
<dbReference type="RefSeq" id="WP_085682177.1">
    <property type="nucleotide sequence ID" value="NZ_CP020932.1"/>
</dbReference>
<gene>
    <name evidence="2" type="ORF">MARSALSMR5_04195</name>
</gene>
<dbReference type="Proteomes" id="UP000193100">
    <property type="component" value="Plasmid pSMR5"/>
</dbReference>
<dbReference type="AlphaFoldDB" id="A0A1W6KFJ6"/>
<accession>A0A1W6KFJ6</accession>
<feature type="compositionally biased region" description="Basic and acidic residues" evidence="1">
    <location>
        <begin position="15"/>
        <end position="24"/>
    </location>
</feature>
<protein>
    <submittedName>
        <fullName evidence="2">Uncharacterized protein</fullName>
    </submittedName>
</protein>
<name>A0A1W6KFJ6_9GAMM</name>
<evidence type="ECO:0000313" key="2">
    <source>
        <dbReference type="EMBL" id="ARM86215.1"/>
    </source>
</evidence>
<evidence type="ECO:0000313" key="3">
    <source>
        <dbReference type="Proteomes" id="UP000193100"/>
    </source>
</evidence>
<proteinExistence type="predicted"/>
<dbReference type="EMBL" id="CP020932">
    <property type="protein sequence ID" value="ARM86215.1"/>
    <property type="molecule type" value="Genomic_DNA"/>
</dbReference>
<sequence>MLNNPDFPMVGASAKSEKTESKPWSERIKSANNSIASYFSKYGTSTGLAGGTLLIMGGAAAMMGAVTATTPEAVETARTASSTLIMGGILKIGAMSIAEHVAKLHLHGVDSLFDGSEDTSPDMVDEIRAGASKIDDPVLKDPHFQKAVVETFKDLQSDPETRSQVVEMLSNSPEARRALMNAQKQIDATADLKQQVADLPTSPYQNDSGPESEGPVLH</sequence>
<feature type="region of interest" description="Disordered" evidence="1">
    <location>
        <begin position="187"/>
        <end position="218"/>
    </location>
</feature>
<geneLocation type="plasmid" evidence="3">
    <name>psmr5</name>
</geneLocation>
<keyword evidence="2" id="KW-0614">Plasmid</keyword>